<keyword evidence="2" id="KW-0813">Transport</keyword>
<feature type="transmembrane region" description="Helical" evidence="7">
    <location>
        <begin position="86"/>
        <end position="107"/>
    </location>
</feature>
<keyword evidence="6 7" id="KW-0472">Membrane</keyword>
<evidence type="ECO:0000256" key="5">
    <source>
        <dbReference type="ARBA" id="ARBA00022989"/>
    </source>
</evidence>
<feature type="transmembrane region" description="Helical" evidence="7">
    <location>
        <begin position="348"/>
        <end position="373"/>
    </location>
</feature>
<keyword evidence="9" id="KW-1185">Reference proteome</keyword>
<evidence type="ECO:0000256" key="7">
    <source>
        <dbReference type="SAM" id="Phobius"/>
    </source>
</evidence>
<comment type="caution">
    <text evidence="8">The sequence shown here is derived from an EMBL/GenBank/DDBJ whole genome shotgun (WGS) entry which is preliminary data.</text>
</comment>
<keyword evidence="3" id="KW-1003">Cell membrane</keyword>
<evidence type="ECO:0000256" key="3">
    <source>
        <dbReference type="ARBA" id="ARBA00022475"/>
    </source>
</evidence>
<dbReference type="Gene3D" id="1.20.1740.10">
    <property type="entry name" value="Amino acid/polyamine transporter I"/>
    <property type="match status" value="1"/>
</dbReference>
<feature type="transmembrane region" description="Helical" evidence="7">
    <location>
        <begin position="393"/>
        <end position="414"/>
    </location>
</feature>
<dbReference type="Pfam" id="PF13520">
    <property type="entry name" value="AA_permease_2"/>
    <property type="match status" value="1"/>
</dbReference>
<feature type="transmembrane region" description="Helical" evidence="7">
    <location>
        <begin position="189"/>
        <end position="211"/>
    </location>
</feature>
<feature type="transmembrane region" description="Helical" evidence="7">
    <location>
        <begin position="263"/>
        <end position="285"/>
    </location>
</feature>
<dbReference type="PANTHER" id="PTHR42770:SF15">
    <property type="entry name" value="GLUTAMATE_GAMMA-AMINOBUTYRATE ANTIPORTER-RELATED"/>
    <property type="match status" value="1"/>
</dbReference>
<gene>
    <name evidence="8" type="ORF">BXY41_101433</name>
</gene>
<evidence type="ECO:0000256" key="2">
    <source>
        <dbReference type="ARBA" id="ARBA00022448"/>
    </source>
</evidence>
<dbReference type="AlphaFoldDB" id="A0A2S6HZ70"/>
<feature type="transmembrane region" description="Helical" evidence="7">
    <location>
        <begin position="119"/>
        <end position="139"/>
    </location>
</feature>
<comment type="subcellular location">
    <subcellularLocation>
        <location evidence="1">Cell membrane</location>
        <topology evidence="1">Multi-pass membrane protein</topology>
    </subcellularLocation>
</comment>
<dbReference type="RefSeq" id="WP_104434088.1">
    <property type="nucleotide sequence ID" value="NZ_PTJA01000001.1"/>
</dbReference>
<keyword evidence="5 7" id="KW-1133">Transmembrane helix</keyword>
<accession>A0A2S6HZ70</accession>
<dbReference type="EMBL" id="PTJA01000001">
    <property type="protein sequence ID" value="PPK83370.1"/>
    <property type="molecule type" value="Genomic_DNA"/>
</dbReference>
<sequence>MEREKTLTLVDMIGMTLSAFVSMELIASMAQVGPSVIVSFIILGGSYLYTHCVLCAELGSTYPEQGGIYSWVKKALGPKWAGRTNWWYWVNCVGFVPSVMIPFVAIFKQLFWPDMTLTMTIMLSVAGTWMIVLFNIIPLKDSKHLNNIGTAAKILFCLSLIVGGIYYAVKGNAVVSFNAGTMVPKFDLTLVALIPVFVYGLTGMDAVGCASEEMKNPKKDMPKALIISSLVSVGLYIFSTMAVEFILPADAIDGTTGLIDAIMVIYGGSKVFVILIAICLALLFFSNAFAWPLAANKVILEAAEAGEFPKVFAVKNKYGSPVGASVILGIAATGLIVFYGMIATSNEGLFWSILAFTGVVYLAPYVLLSLAFIKLRKADPDKERPFKAPGSKFAIACAVYHMLILIGSCISFLFPQGGGIIGTVVILVSLIITQIVGEIMIARSINTK</sequence>
<name>A0A2S6HZ70_9FIRM</name>
<evidence type="ECO:0000256" key="1">
    <source>
        <dbReference type="ARBA" id="ARBA00004651"/>
    </source>
</evidence>
<feature type="transmembrane region" description="Helical" evidence="7">
    <location>
        <begin position="322"/>
        <end position="342"/>
    </location>
</feature>
<proteinExistence type="predicted"/>
<keyword evidence="4 7" id="KW-0812">Transmembrane</keyword>
<evidence type="ECO:0000313" key="8">
    <source>
        <dbReference type="EMBL" id="PPK83370.1"/>
    </source>
</evidence>
<protein>
    <submittedName>
        <fullName evidence="8">Amino acid transporter</fullName>
    </submittedName>
</protein>
<feature type="transmembrane region" description="Helical" evidence="7">
    <location>
        <begin position="223"/>
        <end position="243"/>
    </location>
</feature>
<feature type="transmembrane region" description="Helical" evidence="7">
    <location>
        <begin position="36"/>
        <end position="56"/>
    </location>
</feature>
<dbReference type="OrthoDB" id="9806937at2"/>
<feature type="transmembrane region" description="Helical" evidence="7">
    <location>
        <begin position="420"/>
        <end position="442"/>
    </location>
</feature>
<evidence type="ECO:0000313" key="9">
    <source>
        <dbReference type="Proteomes" id="UP000237749"/>
    </source>
</evidence>
<dbReference type="InterPro" id="IPR050367">
    <property type="entry name" value="APC_superfamily"/>
</dbReference>
<dbReference type="InterPro" id="IPR002293">
    <property type="entry name" value="AA/rel_permease1"/>
</dbReference>
<feature type="transmembrane region" description="Helical" evidence="7">
    <location>
        <begin position="151"/>
        <end position="169"/>
    </location>
</feature>
<feature type="transmembrane region" description="Helical" evidence="7">
    <location>
        <begin position="12"/>
        <end position="30"/>
    </location>
</feature>
<dbReference type="PIRSF" id="PIRSF006060">
    <property type="entry name" value="AA_transporter"/>
    <property type="match status" value="1"/>
</dbReference>
<evidence type="ECO:0000256" key="4">
    <source>
        <dbReference type="ARBA" id="ARBA00022692"/>
    </source>
</evidence>
<dbReference type="Proteomes" id="UP000237749">
    <property type="component" value="Unassembled WGS sequence"/>
</dbReference>
<organism evidence="8 9">
    <name type="scientific">Lacrimispora xylanisolvens</name>
    <dbReference type="NCBI Taxonomy" id="384636"/>
    <lineage>
        <taxon>Bacteria</taxon>
        <taxon>Bacillati</taxon>
        <taxon>Bacillota</taxon>
        <taxon>Clostridia</taxon>
        <taxon>Lachnospirales</taxon>
        <taxon>Lachnospiraceae</taxon>
        <taxon>Lacrimispora</taxon>
    </lineage>
</organism>
<dbReference type="GO" id="GO:0005886">
    <property type="term" value="C:plasma membrane"/>
    <property type="evidence" value="ECO:0007669"/>
    <property type="project" value="UniProtKB-SubCell"/>
</dbReference>
<reference evidence="8 9" key="1">
    <citation type="submission" date="2018-02" db="EMBL/GenBank/DDBJ databases">
        <title>Genomic Encyclopedia of Archaeal and Bacterial Type Strains, Phase II (KMG-II): from individual species to whole genera.</title>
        <authorList>
            <person name="Goeker M."/>
        </authorList>
    </citation>
    <scope>NUCLEOTIDE SEQUENCE [LARGE SCALE GENOMIC DNA]</scope>
    <source>
        <strain evidence="8 9">DSM 3808</strain>
    </source>
</reference>
<dbReference type="PANTHER" id="PTHR42770">
    <property type="entry name" value="AMINO ACID TRANSPORTER-RELATED"/>
    <property type="match status" value="1"/>
</dbReference>
<dbReference type="GO" id="GO:0022857">
    <property type="term" value="F:transmembrane transporter activity"/>
    <property type="evidence" value="ECO:0007669"/>
    <property type="project" value="InterPro"/>
</dbReference>
<evidence type="ECO:0000256" key="6">
    <source>
        <dbReference type="ARBA" id="ARBA00023136"/>
    </source>
</evidence>